<keyword evidence="4" id="KW-1015">Disulfide bond</keyword>
<keyword evidence="11" id="KW-1185">Reference proteome</keyword>
<comment type="catalytic activity">
    <reaction evidence="6 7">
        <text>L-tyrosyl-[protein] + 3'-phosphoadenylyl sulfate = O-sulfo-L-tyrosine-[protein] + adenosine 3',5'-bisphosphate + H(+)</text>
        <dbReference type="Rhea" id="RHEA:16801"/>
        <dbReference type="Rhea" id="RHEA-COMP:10136"/>
        <dbReference type="Rhea" id="RHEA-COMP:11688"/>
        <dbReference type="ChEBI" id="CHEBI:15378"/>
        <dbReference type="ChEBI" id="CHEBI:46858"/>
        <dbReference type="ChEBI" id="CHEBI:58339"/>
        <dbReference type="ChEBI" id="CHEBI:58343"/>
        <dbReference type="ChEBI" id="CHEBI:65286"/>
        <dbReference type="EC" id="2.8.2.20"/>
    </reaction>
</comment>
<evidence type="ECO:0000256" key="6">
    <source>
        <dbReference type="ARBA" id="ARBA00048460"/>
    </source>
</evidence>
<keyword evidence="5" id="KW-0325">Glycoprotein</keyword>
<comment type="caution">
    <text evidence="10">The sequence shown here is derived from an EMBL/GenBank/DDBJ whole genome shotgun (WGS) entry which is preliminary data.</text>
</comment>
<feature type="region of interest" description="Disordered" evidence="8">
    <location>
        <begin position="345"/>
        <end position="428"/>
    </location>
</feature>
<keyword evidence="9" id="KW-0812">Transmembrane</keyword>
<evidence type="ECO:0000313" key="11">
    <source>
        <dbReference type="Proteomes" id="UP001208570"/>
    </source>
</evidence>
<feature type="compositionally biased region" description="Basic and acidic residues" evidence="8">
    <location>
        <begin position="379"/>
        <end position="415"/>
    </location>
</feature>
<dbReference type="AlphaFoldDB" id="A0AAD9NBJ2"/>
<dbReference type="InterPro" id="IPR026634">
    <property type="entry name" value="TPST-like"/>
</dbReference>
<dbReference type="InterPro" id="IPR027417">
    <property type="entry name" value="P-loop_NTPase"/>
</dbReference>
<feature type="transmembrane region" description="Helical" evidence="9">
    <location>
        <begin position="9"/>
        <end position="28"/>
    </location>
</feature>
<comment type="similarity">
    <text evidence="2 7">Belongs to the protein sulfotransferase family.</text>
</comment>
<dbReference type="Gene3D" id="3.40.50.300">
    <property type="entry name" value="P-loop containing nucleotide triphosphate hydrolases"/>
    <property type="match status" value="1"/>
</dbReference>
<dbReference type="PANTHER" id="PTHR12788:SF10">
    <property type="entry name" value="PROTEIN-TYROSINE SULFOTRANSFERASE"/>
    <property type="match status" value="1"/>
</dbReference>
<evidence type="ECO:0000256" key="8">
    <source>
        <dbReference type="SAM" id="MobiDB-lite"/>
    </source>
</evidence>
<dbReference type="EMBL" id="JAODUP010000071">
    <property type="protein sequence ID" value="KAK2163975.1"/>
    <property type="molecule type" value="Genomic_DNA"/>
</dbReference>
<evidence type="ECO:0000256" key="1">
    <source>
        <dbReference type="ARBA" id="ARBA00003886"/>
    </source>
</evidence>
<evidence type="ECO:0000256" key="4">
    <source>
        <dbReference type="ARBA" id="ARBA00023157"/>
    </source>
</evidence>
<evidence type="ECO:0000256" key="9">
    <source>
        <dbReference type="SAM" id="Phobius"/>
    </source>
</evidence>
<dbReference type="GO" id="GO:0005794">
    <property type="term" value="C:Golgi apparatus"/>
    <property type="evidence" value="ECO:0007669"/>
    <property type="project" value="UniProtKB-ARBA"/>
</dbReference>
<name>A0AAD9NBJ2_9ANNE</name>
<proteinExistence type="inferred from homology"/>
<dbReference type="PANTHER" id="PTHR12788">
    <property type="entry name" value="PROTEIN-TYROSINE SULFOTRANSFERASE 2"/>
    <property type="match status" value="1"/>
</dbReference>
<gene>
    <name evidence="10" type="ORF">LSH36_71g03054</name>
</gene>
<reference evidence="10" key="1">
    <citation type="journal article" date="2023" name="Mol. Biol. Evol.">
        <title>Third-Generation Sequencing Reveals the Adaptive Role of the Epigenome in Three Deep-Sea Polychaetes.</title>
        <authorList>
            <person name="Perez M."/>
            <person name="Aroh O."/>
            <person name="Sun Y."/>
            <person name="Lan Y."/>
            <person name="Juniper S.K."/>
            <person name="Young C.R."/>
            <person name="Angers B."/>
            <person name="Qian P.Y."/>
        </authorList>
    </citation>
    <scope>NUCLEOTIDE SEQUENCE</scope>
    <source>
        <strain evidence="10">P08H-3</strain>
    </source>
</reference>
<dbReference type="Proteomes" id="UP001208570">
    <property type="component" value="Unassembled WGS sequence"/>
</dbReference>
<evidence type="ECO:0000256" key="5">
    <source>
        <dbReference type="ARBA" id="ARBA00023180"/>
    </source>
</evidence>
<keyword evidence="9" id="KW-1133">Transmembrane helix</keyword>
<accession>A0AAD9NBJ2</accession>
<keyword evidence="9" id="KW-0472">Membrane</keyword>
<organism evidence="10 11">
    <name type="scientific">Paralvinella palmiformis</name>
    <dbReference type="NCBI Taxonomy" id="53620"/>
    <lineage>
        <taxon>Eukaryota</taxon>
        <taxon>Metazoa</taxon>
        <taxon>Spiralia</taxon>
        <taxon>Lophotrochozoa</taxon>
        <taxon>Annelida</taxon>
        <taxon>Polychaeta</taxon>
        <taxon>Sedentaria</taxon>
        <taxon>Canalipalpata</taxon>
        <taxon>Terebellida</taxon>
        <taxon>Terebelliformia</taxon>
        <taxon>Alvinellidae</taxon>
        <taxon>Paralvinella</taxon>
    </lineage>
</organism>
<keyword evidence="3 7" id="KW-0808">Transferase</keyword>
<evidence type="ECO:0000313" key="10">
    <source>
        <dbReference type="EMBL" id="KAK2163975.1"/>
    </source>
</evidence>
<evidence type="ECO:0000256" key="7">
    <source>
        <dbReference type="RuleBase" id="RU365018"/>
    </source>
</evidence>
<evidence type="ECO:0000256" key="2">
    <source>
        <dbReference type="ARBA" id="ARBA00009988"/>
    </source>
</evidence>
<comment type="function">
    <text evidence="1 7">Catalyzes the O-sulfation of tyrosine residues within acidic motifs of polypeptides, using 3'-phosphoadenylyl sulfate (PAPS) as cosubstrate.</text>
</comment>
<dbReference type="EC" id="2.8.2.20" evidence="7"/>
<protein>
    <recommendedName>
        <fullName evidence="7">Protein-tyrosine sulfotransferase</fullName>
        <ecNumber evidence="7">2.8.2.20</ecNumber>
    </recommendedName>
</protein>
<evidence type="ECO:0000256" key="3">
    <source>
        <dbReference type="ARBA" id="ARBA00022679"/>
    </source>
</evidence>
<dbReference type="SUPFAM" id="SSF52540">
    <property type="entry name" value="P-loop containing nucleoside triphosphate hydrolases"/>
    <property type="match status" value="1"/>
</dbReference>
<sequence length="428" mass="48872">MQRLTLRKVGTYVLMLFIGLTALYEWLLPCNPSPKSIMVPKESVHYVYDTDQKAYPYDRYMPLIFIGGVPRSGTTLMRAMLDAHPLVRCGEETRVVPRLLGMRSQWAKSPKESKRLQEAGLSDEVIDSALSAFILEVIAKHGDPAPRLCNKDPFTLKSSIYLHQLFPNAKFILMIRDGRAVVHSIVSRKVTISGFDLKSYRKCLEKWNSAMESMYYQCLRLGLDKCLPVYYEQLVLHPKEWMERILKTERSTDQVIKPVNLEALTKWVHAIPDDVKQDMQYIAPMLNKLGYDPNLYPPRYGDADQSVAENTLHIRNNDEYWRKKSQEIQNMKKVTRTVVYGRNSSLGVGKASDSLGQDQPDTQHGAKTRYGQSPGQESSKYDDEMDGLKSLHKPNHIDSSPDKLGELGISEKQKTIDNNLNLADDSER</sequence>
<dbReference type="FunFam" id="3.40.50.300:FF:002853">
    <property type="entry name" value="Protein-tyrosine sulfotransferase"/>
    <property type="match status" value="1"/>
</dbReference>
<dbReference type="GO" id="GO:0008476">
    <property type="term" value="F:protein-tyrosine sulfotransferase activity"/>
    <property type="evidence" value="ECO:0007669"/>
    <property type="project" value="UniProtKB-EC"/>
</dbReference>
<dbReference type="Pfam" id="PF13469">
    <property type="entry name" value="Sulfotransfer_3"/>
    <property type="match status" value="1"/>
</dbReference>